<accession>A0AAV7QKM3</accession>
<evidence type="ECO:0000313" key="15">
    <source>
        <dbReference type="Proteomes" id="UP001066276"/>
    </source>
</evidence>
<evidence type="ECO:0000256" key="12">
    <source>
        <dbReference type="PROSITE-ProRule" id="PRU00042"/>
    </source>
</evidence>
<dbReference type="PROSITE" id="PS00028">
    <property type="entry name" value="ZINC_FINGER_C2H2_1"/>
    <property type="match status" value="7"/>
</dbReference>
<dbReference type="FunFam" id="3.30.160.60:FF:000071">
    <property type="entry name" value="Putative zinc finger protein 143"/>
    <property type="match status" value="1"/>
</dbReference>
<organism evidence="14 15">
    <name type="scientific">Pleurodeles waltl</name>
    <name type="common">Iberian ribbed newt</name>
    <dbReference type="NCBI Taxonomy" id="8319"/>
    <lineage>
        <taxon>Eukaryota</taxon>
        <taxon>Metazoa</taxon>
        <taxon>Chordata</taxon>
        <taxon>Craniata</taxon>
        <taxon>Vertebrata</taxon>
        <taxon>Euteleostomi</taxon>
        <taxon>Amphibia</taxon>
        <taxon>Batrachia</taxon>
        <taxon>Caudata</taxon>
        <taxon>Salamandroidea</taxon>
        <taxon>Salamandridae</taxon>
        <taxon>Pleurodelinae</taxon>
        <taxon>Pleurodeles</taxon>
    </lineage>
</organism>
<dbReference type="FunFam" id="3.30.160.60:FF:000072">
    <property type="entry name" value="zinc finger protein 143 isoform X1"/>
    <property type="match status" value="1"/>
</dbReference>
<dbReference type="Proteomes" id="UP001066276">
    <property type="component" value="Chromosome 6"/>
</dbReference>
<dbReference type="SMART" id="SM00355">
    <property type="entry name" value="ZnF_C2H2"/>
    <property type="match status" value="7"/>
</dbReference>
<dbReference type="PROSITE" id="PS50157">
    <property type="entry name" value="ZINC_FINGER_C2H2_2"/>
    <property type="match status" value="7"/>
</dbReference>
<feature type="domain" description="C2H2-type" evidence="13">
    <location>
        <begin position="279"/>
        <end position="308"/>
    </location>
</feature>
<keyword evidence="4" id="KW-0677">Repeat</keyword>
<evidence type="ECO:0000256" key="7">
    <source>
        <dbReference type="ARBA" id="ARBA00023015"/>
    </source>
</evidence>
<evidence type="ECO:0000256" key="3">
    <source>
        <dbReference type="ARBA" id="ARBA00022723"/>
    </source>
</evidence>
<gene>
    <name evidence="14" type="ORF">NDU88_005415</name>
</gene>
<dbReference type="FunFam" id="3.30.160.60:FF:000125">
    <property type="entry name" value="Putative zinc finger protein 143"/>
    <property type="match status" value="2"/>
</dbReference>
<proteinExistence type="predicted"/>
<feature type="domain" description="C2H2-type" evidence="13">
    <location>
        <begin position="309"/>
        <end position="338"/>
    </location>
</feature>
<evidence type="ECO:0000256" key="10">
    <source>
        <dbReference type="ARBA" id="ARBA00023242"/>
    </source>
</evidence>
<dbReference type="GO" id="GO:0008270">
    <property type="term" value="F:zinc ion binding"/>
    <property type="evidence" value="ECO:0007669"/>
    <property type="project" value="UniProtKB-KW"/>
</dbReference>
<evidence type="ECO:0000256" key="6">
    <source>
        <dbReference type="ARBA" id="ARBA00022833"/>
    </source>
</evidence>
<keyword evidence="10" id="KW-0539">Nucleus</keyword>
<evidence type="ECO:0000256" key="2">
    <source>
        <dbReference type="ARBA" id="ARBA00022517"/>
    </source>
</evidence>
<comment type="caution">
    <text evidence="14">The sequence shown here is derived from an EMBL/GenBank/DDBJ whole genome shotgun (WGS) entry which is preliminary data.</text>
</comment>
<keyword evidence="5 12" id="KW-0863">Zinc-finger</keyword>
<evidence type="ECO:0000259" key="13">
    <source>
        <dbReference type="PROSITE" id="PS50157"/>
    </source>
</evidence>
<dbReference type="Pfam" id="PF00096">
    <property type="entry name" value="zf-C2H2"/>
    <property type="match status" value="4"/>
</dbReference>
<reference evidence="14" key="1">
    <citation type="journal article" date="2022" name="bioRxiv">
        <title>Sequencing and chromosome-scale assembly of the giantPleurodeles waltlgenome.</title>
        <authorList>
            <person name="Brown T."/>
            <person name="Elewa A."/>
            <person name="Iarovenko S."/>
            <person name="Subramanian E."/>
            <person name="Araus A.J."/>
            <person name="Petzold A."/>
            <person name="Susuki M."/>
            <person name="Suzuki K.-i.T."/>
            <person name="Hayashi T."/>
            <person name="Toyoda A."/>
            <person name="Oliveira C."/>
            <person name="Osipova E."/>
            <person name="Leigh N.D."/>
            <person name="Simon A."/>
            <person name="Yun M.H."/>
        </authorList>
    </citation>
    <scope>NUCLEOTIDE SEQUENCE</scope>
    <source>
        <strain evidence="14">20211129_DDA</strain>
        <tissue evidence="14">Liver</tissue>
    </source>
</reference>
<evidence type="ECO:0000313" key="14">
    <source>
        <dbReference type="EMBL" id="KAJ1139038.1"/>
    </source>
</evidence>
<dbReference type="FunFam" id="3.30.160.60:FF:001102">
    <property type="entry name" value="Transcription factor IIIA"/>
    <property type="match status" value="1"/>
</dbReference>
<keyword evidence="3" id="KW-0479">Metal-binding</keyword>
<keyword evidence="6" id="KW-0862">Zinc</keyword>
<evidence type="ECO:0000256" key="4">
    <source>
        <dbReference type="ARBA" id="ARBA00022737"/>
    </source>
</evidence>
<keyword evidence="8" id="KW-0238">DNA-binding</keyword>
<dbReference type="GO" id="GO:0031519">
    <property type="term" value="C:PcG protein complex"/>
    <property type="evidence" value="ECO:0007669"/>
    <property type="project" value="TreeGrafter"/>
</dbReference>
<dbReference type="AlphaFoldDB" id="A0AAV7QKM3"/>
<dbReference type="GO" id="GO:0000981">
    <property type="term" value="F:DNA-binding transcription factor activity, RNA polymerase II-specific"/>
    <property type="evidence" value="ECO:0007669"/>
    <property type="project" value="TreeGrafter"/>
</dbReference>
<feature type="domain" description="C2H2-type" evidence="13">
    <location>
        <begin position="369"/>
        <end position="398"/>
    </location>
</feature>
<keyword evidence="15" id="KW-1185">Reference proteome</keyword>
<keyword evidence="9" id="KW-0804">Transcription</keyword>
<evidence type="ECO:0000256" key="9">
    <source>
        <dbReference type="ARBA" id="ARBA00023163"/>
    </source>
</evidence>
<evidence type="ECO:0000256" key="11">
    <source>
        <dbReference type="ARBA" id="ARBA00040434"/>
    </source>
</evidence>
<dbReference type="FunFam" id="3.30.160.60:FF:000236">
    <property type="entry name" value="zinc finger protein 143 isoform X1"/>
    <property type="match status" value="1"/>
</dbReference>
<dbReference type="GO" id="GO:0000978">
    <property type="term" value="F:RNA polymerase II cis-regulatory region sequence-specific DNA binding"/>
    <property type="evidence" value="ECO:0007669"/>
    <property type="project" value="TreeGrafter"/>
</dbReference>
<evidence type="ECO:0000256" key="8">
    <source>
        <dbReference type="ARBA" id="ARBA00023125"/>
    </source>
</evidence>
<dbReference type="EMBL" id="JANPWB010000010">
    <property type="protein sequence ID" value="KAJ1139038.1"/>
    <property type="molecule type" value="Genomic_DNA"/>
</dbReference>
<sequence>MPSLKLGRPCFLTIHAGTRPQVGPGRRSADNKRLRYSQCPGSWDSAHPVLVAAPVNGWEKGKFILGSRFYRFRETFTVDGSTAYIHESAVNGEKLFEGQAIELEDGSTAYIQHVAMPSEPISFEEGQEVQLEDGTMAFIHLLPKEGYDPNAVEEVQLEDGSTAYIHHPAALQTDNATLEEEMVKEECELDEETISVLEHYNKVSVEEMQNVINTSRFMEPSENAPAQTMQNEDEECAFGNGQQVGDKAFRCGYKDCGRLYTTAHHLKVHERAHTGDRPYRCECPGCGKAFATGYGLKSHVRTHTGEKPYKCPEDMCSKAFKTSGDLQKHVRTHTGERPFMCPFEGCSRSFTTSNIRKVHIRTHTGERPYMCPEPGCGRGFSSATNYKNHMRIHTGEKPYLCTIPGCGKRFTEYSSLYKHHVVHTHCKPYTCSYCGKTYRQTSTLATHKRSTHGELEATEESEQALFEQQMEAEGNLSSPFKGQRIAFLSEAGSENGFPGHVTMVTQDGMEPQVAFVTQDGSQQVSLSHEDLQALGNAITMVTQGGSGGITLLGQQDSLVGPTTHTITMVSSDGEGSQTHKGQHVMEGTEVLVSTAIEEVEEDCETSVAVTNGC</sequence>
<dbReference type="InterPro" id="IPR013087">
    <property type="entry name" value="Znf_C2H2_type"/>
</dbReference>
<dbReference type="GO" id="GO:0005667">
    <property type="term" value="C:transcription regulator complex"/>
    <property type="evidence" value="ECO:0007669"/>
    <property type="project" value="TreeGrafter"/>
</dbReference>
<feature type="domain" description="C2H2-type" evidence="13">
    <location>
        <begin position="429"/>
        <end position="457"/>
    </location>
</feature>
<evidence type="ECO:0000256" key="5">
    <source>
        <dbReference type="ARBA" id="ARBA00022771"/>
    </source>
</evidence>
<protein>
    <recommendedName>
        <fullName evidence="11">Transcription factor IIIA</fullName>
    </recommendedName>
</protein>
<name>A0AAV7QKM3_PLEWA</name>
<comment type="subcellular location">
    <subcellularLocation>
        <location evidence="1">Nucleus</location>
    </subcellularLocation>
</comment>
<feature type="domain" description="C2H2-type" evidence="13">
    <location>
        <begin position="249"/>
        <end position="278"/>
    </location>
</feature>
<dbReference type="Gene3D" id="3.30.160.60">
    <property type="entry name" value="Classic Zinc Finger"/>
    <property type="match status" value="7"/>
</dbReference>
<evidence type="ECO:0000256" key="1">
    <source>
        <dbReference type="ARBA" id="ARBA00004123"/>
    </source>
</evidence>
<dbReference type="GO" id="GO:0042254">
    <property type="term" value="P:ribosome biogenesis"/>
    <property type="evidence" value="ECO:0007669"/>
    <property type="project" value="UniProtKB-KW"/>
</dbReference>
<dbReference type="GO" id="GO:0000785">
    <property type="term" value="C:chromatin"/>
    <property type="evidence" value="ECO:0007669"/>
    <property type="project" value="TreeGrafter"/>
</dbReference>
<keyword evidence="2" id="KW-0690">Ribosome biogenesis</keyword>
<feature type="domain" description="C2H2-type" evidence="13">
    <location>
        <begin position="339"/>
        <end position="368"/>
    </location>
</feature>
<dbReference type="SUPFAM" id="SSF57667">
    <property type="entry name" value="beta-beta-alpha zinc fingers"/>
    <property type="match status" value="4"/>
</dbReference>
<dbReference type="PANTHER" id="PTHR14003:SF23">
    <property type="entry name" value="ZINC FINGER PROTEIN 143"/>
    <property type="match status" value="1"/>
</dbReference>
<feature type="domain" description="C2H2-type" evidence="13">
    <location>
        <begin position="399"/>
        <end position="428"/>
    </location>
</feature>
<keyword evidence="7" id="KW-0805">Transcription regulation</keyword>
<dbReference type="PANTHER" id="PTHR14003">
    <property type="entry name" value="TRANSCRIPTIONAL REPRESSOR PROTEIN YY"/>
    <property type="match status" value="1"/>
</dbReference>
<dbReference type="InterPro" id="IPR036236">
    <property type="entry name" value="Znf_C2H2_sf"/>
</dbReference>
<dbReference type="FunFam" id="3.30.160.60:FF:000340">
    <property type="entry name" value="zinc finger protein 473 isoform X1"/>
    <property type="match status" value="1"/>
</dbReference>